<dbReference type="PANTHER" id="PTHR38662">
    <property type="entry name" value="COBALT TRANSPORT PROTEIN CBIN"/>
    <property type="match status" value="1"/>
</dbReference>
<evidence type="ECO:0000313" key="13">
    <source>
        <dbReference type="Proteomes" id="UP001596266"/>
    </source>
</evidence>
<comment type="function">
    <text evidence="10">Part of the energy-coupling factor (ECF) transporter complex CbiMNOQ involved in cobalt import.</text>
</comment>
<evidence type="ECO:0000256" key="10">
    <source>
        <dbReference type="HAMAP-Rule" id="MF_00330"/>
    </source>
</evidence>
<comment type="pathway">
    <text evidence="10">Cofactor biosynthesis; adenosylcobalamin biosynthesis.</text>
</comment>
<feature type="region of interest" description="Disordered" evidence="11">
    <location>
        <begin position="100"/>
        <end position="124"/>
    </location>
</feature>
<evidence type="ECO:0000256" key="11">
    <source>
        <dbReference type="SAM" id="MobiDB-lite"/>
    </source>
</evidence>
<keyword evidence="8 10" id="KW-0472">Membrane</keyword>
<evidence type="ECO:0000256" key="4">
    <source>
        <dbReference type="ARBA" id="ARBA00022573"/>
    </source>
</evidence>
<evidence type="ECO:0000313" key="12">
    <source>
        <dbReference type="EMBL" id="MFC6396558.1"/>
    </source>
</evidence>
<dbReference type="RefSeq" id="WP_343885551.1">
    <property type="nucleotide sequence ID" value="NZ_BAAAKI010000008.1"/>
</dbReference>
<keyword evidence="2 10" id="KW-0813">Transport</keyword>
<evidence type="ECO:0000256" key="8">
    <source>
        <dbReference type="ARBA" id="ARBA00023136"/>
    </source>
</evidence>
<comment type="subunit">
    <text evidence="10">Forms an energy-coupling factor (ECF) transporter complex composed of an ATP-binding protein (A component, CbiO), a transmembrane protein (T component, CbiQ) and 2 possible substrate-capture proteins (S components, CbiM and CbiN) of unknown stoichimetry.</text>
</comment>
<comment type="caution">
    <text evidence="10">Lacks conserved residue(s) required for the propagation of feature annotation.</text>
</comment>
<comment type="caution">
    <text evidence="12">The sequence shown here is derived from an EMBL/GenBank/DDBJ whole genome shotgun (WGS) entry which is preliminary data.</text>
</comment>
<keyword evidence="7 10" id="KW-0406">Ion transport</keyword>
<keyword evidence="1 10" id="KW-0171">Cobalt transport</keyword>
<gene>
    <name evidence="10" type="primary">cbiN</name>
    <name evidence="12" type="ORF">ACFP57_06105</name>
</gene>
<keyword evidence="13" id="KW-1185">Reference proteome</keyword>
<feature type="transmembrane region" description="Helical" evidence="10">
    <location>
        <begin position="73"/>
        <end position="91"/>
    </location>
</feature>
<evidence type="ECO:0000256" key="9">
    <source>
        <dbReference type="ARBA" id="ARBA00023285"/>
    </source>
</evidence>
<accession>A0ABW1X1R2</accession>
<dbReference type="EMBL" id="JBHSUA010000011">
    <property type="protein sequence ID" value="MFC6396558.1"/>
    <property type="molecule type" value="Genomic_DNA"/>
</dbReference>
<keyword evidence="6 10" id="KW-1133">Transmembrane helix</keyword>
<evidence type="ECO:0000256" key="7">
    <source>
        <dbReference type="ARBA" id="ARBA00023065"/>
    </source>
</evidence>
<reference evidence="13" key="1">
    <citation type="journal article" date="2019" name="Int. J. Syst. Evol. Microbiol.">
        <title>The Global Catalogue of Microorganisms (GCM) 10K type strain sequencing project: providing services to taxonomists for standard genome sequencing and annotation.</title>
        <authorList>
            <consortium name="The Broad Institute Genomics Platform"/>
            <consortium name="The Broad Institute Genome Sequencing Center for Infectious Disease"/>
            <person name="Wu L."/>
            <person name="Ma J."/>
        </authorList>
    </citation>
    <scope>NUCLEOTIDE SEQUENCE [LARGE SCALE GENOMIC DNA]</scope>
    <source>
        <strain evidence="13">CGMCC 1.15277</strain>
    </source>
</reference>
<evidence type="ECO:0000256" key="2">
    <source>
        <dbReference type="ARBA" id="ARBA00022448"/>
    </source>
</evidence>
<comment type="similarity">
    <text evidence="10">Belongs to the CbiN family.</text>
</comment>
<keyword evidence="4 10" id="KW-0169">Cobalamin biosynthesis</keyword>
<organism evidence="12 13">
    <name type="scientific">Luteococcus sanguinis</name>
    <dbReference type="NCBI Taxonomy" id="174038"/>
    <lineage>
        <taxon>Bacteria</taxon>
        <taxon>Bacillati</taxon>
        <taxon>Actinomycetota</taxon>
        <taxon>Actinomycetes</taxon>
        <taxon>Propionibacteriales</taxon>
        <taxon>Propionibacteriaceae</taxon>
        <taxon>Luteococcus</taxon>
    </lineage>
</organism>
<keyword evidence="5 10" id="KW-0812">Transmembrane</keyword>
<dbReference type="InterPro" id="IPR003705">
    <property type="entry name" value="CbiN"/>
</dbReference>
<keyword evidence="9 10" id="KW-0170">Cobalt</keyword>
<proteinExistence type="inferred from homology"/>
<name>A0ABW1X1R2_9ACTN</name>
<evidence type="ECO:0000256" key="6">
    <source>
        <dbReference type="ARBA" id="ARBA00022989"/>
    </source>
</evidence>
<keyword evidence="3 10" id="KW-1003">Cell membrane</keyword>
<evidence type="ECO:0000256" key="1">
    <source>
        <dbReference type="ARBA" id="ARBA00022426"/>
    </source>
</evidence>
<protein>
    <recommendedName>
        <fullName evidence="10">Cobalt transport protein CbiN</fullName>
    </recommendedName>
    <alternativeName>
        <fullName evidence="10">Energy-coupling factor transporter probable substrate-capture protein CbiN</fullName>
        <shortName evidence="10">ECF transporter S component CbiN</shortName>
    </alternativeName>
</protein>
<dbReference type="PANTHER" id="PTHR38662:SF1">
    <property type="entry name" value="COBALT TRANSPORT PROTEIN CBIN"/>
    <property type="match status" value="1"/>
</dbReference>
<dbReference type="HAMAP" id="MF_00330">
    <property type="entry name" value="CbiN"/>
    <property type="match status" value="1"/>
</dbReference>
<evidence type="ECO:0000256" key="5">
    <source>
        <dbReference type="ARBA" id="ARBA00022692"/>
    </source>
</evidence>
<comment type="subcellular location">
    <subcellularLocation>
        <location evidence="10">Cell membrane</location>
        <topology evidence="10">Multi-pass membrane protein</topology>
    </subcellularLocation>
</comment>
<evidence type="ECO:0000256" key="3">
    <source>
        <dbReference type="ARBA" id="ARBA00022475"/>
    </source>
</evidence>
<dbReference type="Pfam" id="PF02553">
    <property type="entry name" value="CbiN"/>
    <property type="match status" value="1"/>
</dbReference>
<dbReference type="Proteomes" id="UP001596266">
    <property type="component" value="Unassembled WGS sequence"/>
</dbReference>
<dbReference type="NCBIfam" id="NF002780">
    <property type="entry name" value="PRK02898.1"/>
    <property type="match status" value="1"/>
</dbReference>
<sequence>MRDRRWNTHLLSTAALVVAIVAIFAASLWFGRPHDGQEGFAGTDAVVTETLSESGVEPWFKPLFSPGSSEIESGLFALQAAIGAGLFGYFVGNLRGRQVERAGHSSSTDDPEHPDSSSSQVDEG</sequence>